<gene>
    <name evidence="1" type="ORF">FFV09_02555</name>
</gene>
<reference evidence="1 2" key="1">
    <citation type="submission" date="2019-06" db="EMBL/GenBank/DDBJ databases">
        <title>Saccharibacillus brassicae sp. nov., an endophytic bacterium isolated from Chinese cabbage seeds (Brassica pekinensis).</title>
        <authorList>
            <person name="Jiang L."/>
            <person name="Lee J."/>
            <person name="Kim S.W."/>
        </authorList>
    </citation>
    <scope>NUCLEOTIDE SEQUENCE [LARGE SCALE GENOMIC DNA]</scope>
    <source>
        <strain evidence="2">KCTC 43072 / ATSA2</strain>
    </source>
</reference>
<dbReference type="Proteomes" id="UP000316968">
    <property type="component" value="Chromosome"/>
</dbReference>
<accession>A0A4Y6V0U8</accession>
<sequence length="598" mass="65668">MLYERLVVKNDESIESSLSRQVMEPESRYYGGTVDPGTGIAWVNHTSGTPSEMCNWGTALVNPDSAYYRNEALLQRLRLAAEFVLRAQHDDGSISPGWTNYHSPPDTAFVVVGYSQLYELLERAQWAPLQPVLDSMKRFLERALPALVTGGCHTPNHRWVLCAALGWLHRLLGSEDAVRRAGEWLAEGMDITPDGEWTERSNGIYSAVSDIMLIYAARLLGRPELLEPVRLNLRMMVYLVHPSGEIVTDYSGRQDLGHFHDLSPYYLPYAMLALEDRDPLLAGMAELAGAALDGPGVASVNVLVRMLLEPELRGPFGAAEGDAAAVVPTRYEKVLNGEFLRGGYLREMEGAGHHGRIFHSRLHTDFGAPVARIRDGGTSVTLMTETPSFFALRHGAARLLAVQLSSYFSPGYVPMQEMALAGGGGYRLSAEQRKGYYGPVRGEQLPASAGSKISPWYLLPHHARELTHEQVFRVGVEARSAEEGSVWTLHLSADEPQDVMTQLSFVFGGEGELVSGERLEAGPDRWLWSGGTLRYECGGDWIELEGGELAHLSKSVRDANLPSGCTVVSINLMTPLDKRITIRLSPNASGGLAEQLAQ</sequence>
<dbReference type="OrthoDB" id="1290722at2"/>
<protein>
    <recommendedName>
        <fullName evidence="3">Heparinase</fullName>
    </recommendedName>
</protein>
<evidence type="ECO:0008006" key="3">
    <source>
        <dbReference type="Google" id="ProtNLM"/>
    </source>
</evidence>
<dbReference type="InterPro" id="IPR008930">
    <property type="entry name" value="Terpenoid_cyclase/PrenylTrfase"/>
</dbReference>
<dbReference type="KEGG" id="saca:FFV09_02555"/>
<dbReference type="SUPFAM" id="SSF48239">
    <property type="entry name" value="Terpenoid cyclases/Protein prenyltransferases"/>
    <property type="match status" value="1"/>
</dbReference>
<dbReference type="AlphaFoldDB" id="A0A4Y6V0U8"/>
<dbReference type="EMBL" id="CP041217">
    <property type="protein sequence ID" value="QDH23623.1"/>
    <property type="molecule type" value="Genomic_DNA"/>
</dbReference>
<evidence type="ECO:0000313" key="1">
    <source>
        <dbReference type="EMBL" id="QDH23623.1"/>
    </source>
</evidence>
<proteinExistence type="predicted"/>
<evidence type="ECO:0000313" key="2">
    <source>
        <dbReference type="Proteomes" id="UP000316968"/>
    </source>
</evidence>
<organism evidence="1 2">
    <name type="scientific">Saccharibacillus brassicae</name>
    <dbReference type="NCBI Taxonomy" id="2583377"/>
    <lineage>
        <taxon>Bacteria</taxon>
        <taxon>Bacillati</taxon>
        <taxon>Bacillota</taxon>
        <taxon>Bacilli</taxon>
        <taxon>Bacillales</taxon>
        <taxon>Paenibacillaceae</taxon>
        <taxon>Saccharibacillus</taxon>
    </lineage>
</organism>
<keyword evidence="2" id="KW-1185">Reference proteome</keyword>
<name>A0A4Y6V0U8_SACBS</name>
<dbReference type="Gene3D" id="1.50.10.20">
    <property type="match status" value="1"/>
</dbReference>